<comment type="caution">
    <text evidence="1">The sequence shown here is derived from an EMBL/GenBank/DDBJ whole genome shotgun (WGS) entry which is preliminary data.</text>
</comment>
<proteinExistence type="predicted"/>
<sequence length="84" mass="9329">MPVFRVQLDSDRTTARKVMELHLAGRVHRVSVDAAREEVWRCGRTPAADPVFVGVSNGVPVRLLYDVQVCLDTEGGNRRGSRPV</sequence>
<evidence type="ECO:0000313" key="2">
    <source>
        <dbReference type="Proteomes" id="UP001597183"/>
    </source>
</evidence>
<evidence type="ECO:0000313" key="1">
    <source>
        <dbReference type="EMBL" id="MFD1365464.1"/>
    </source>
</evidence>
<protein>
    <submittedName>
        <fullName evidence="1">Uncharacterized protein</fullName>
    </submittedName>
</protein>
<dbReference type="EMBL" id="JBHTMK010000012">
    <property type="protein sequence ID" value="MFD1365464.1"/>
    <property type="molecule type" value="Genomic_DNA"/>
</dbReference>
<reference evidence="2" key="1">
    <citation type="journal article" date="2019" name="Int. J. Syst. Evol. Microbiol.">
        <title>The Global Catalogue of Microorganisms (GCM) 10K type strain sequencing project: providing services to taxonomists for standard genome sequencing and annotation.</title>
        <authorList>
            <consortium name="The Broad Institute Genomics Platform"/>
            <consortium name="The Broad Institute Genome Sequencing Center for Infectious Disease"/>
            <person name="Wu L."/>
            <person name="Ma J."/>
        </authorList>
    </citation>
    <scope>NUCLEOTIDE SEQUENCE [LARGE SCALE GENOMIC DNA]</scope>
    <source>
        <strain evidence="2">CCM 7526</strain>
    </source>
</reference>
<keyword evidence="2" id="KW-1185">Reference proteome</keyword>
<gene>
    <name evidence="1" type="ORF">ACFQ5G_08945</name>
</gene>
<organism evidence="1 2">
    <name type="scientific">Actinoplanes sichuanensis</name>
    <dbReference type="NCBI Taxonomy" id="512349"/>
    <lineage>
        <taxon>Bacteria</taxon>
        <taxon>Bacillati</taxon>
        <taxon>Actinomycetota</taxon>
        <taxon>Actinomycetes</taxon>
        <taxon>Micromonosporales</taxon>
        <taxon>Micromonosporaceae</taxon>
        <taxon>Actinoplanes</taxon>
    </lineage>
</organism>
<dbReference type="RefSeq" id="WP_317793001.1">
    <property type="nucleotide sequence ID" value="NZ_AP028461.1"/>
</dbReference>
<name>A0ABW4A4R3_9ACTN</name>
<accession>A0ABW4A4R3</accession>
<dbReference type="Proteomes" id="UP001597183">
    <property type="component" value="Unassembled WGS sequence"/>
</dbReference>